<evidence type="ECO:0000313" key="3">
    <source>
        <dbReference type="Proteomes" id="UP000608850"/>
    </source>
</evidence>
<feature type="transmembrane region" description="Helical" evidence="1">
    <location>
        <begin position="129"/>
        <end position="148"/>
    </location>
</feature>
<protein>
    <submittedName>
        <fullName evidence="2">Uncharacterized protein</fullName>
    </submittedName>
</protein>
<dbReference type="InterPro" id="IPR058283">
    <property type="entry name" value="DUF7977"/>
</dbReference>
<evidence type="ECO:0000256" key="1">
    <source>
        <dbReference type="SAM" id="Phobius"/>
    </source>
</evidence>
<gene>
    <name evidence="2" type="ORF">GCM10009021_03460</name>
</gene>
<dbReference type="Proteomes" id="UP000608850">
    <property type="component" value="Unassembled WGS sequence"/>
</dbReference>
<keyword evidence="1" id="KW-1133">Transmembrane helix</keyword>
<dbReference type="AlphaFoldDB" id="A0A830G745"/>
<evidence type="ECO:0000313" key="2">
    <source>
        <dbReference type="EMBL" id="GGN07571.1"/>
    </source>
</evidence>
<organism evidence="2 3">
    <name type="scientific">Halarchaeum nitratireducens</name>
    <dbReference type="NCBI Taxonomy" id="489913"/>
    <lineage>
        <taxon>Archaea</taxon>
        <taxon>Methanobacteriati</taxon>
        <taxon>Methanobacteriota</taxon>
        <taxon>Stenosarchaea group</taxon>
        <taxon>Halobacteria</taxon>
        <taxon>Halobacteriales</taxon>
        <taxon>Halobacteriaceae</taxon>
    </lineage>
</organism>
<dbReference type="EMBL" id="BMOQ01000001">
    <property type="protein sequence ID" value="GGN07571.1"/>
    <property type="molecule type" value="Genomic_DNA"/>
</dbReference>
<feature type="transmembrane region" description="Helical" evidence="1">
    <location>
        <begin position="98"/>
        <end position="117"/>
    </location>
</feature>
<accession>A0A830G745</accession>
<dbReference type="Pfam" id="PF25932">
    <property type="entry name" value="DUF7977"/>
    <property type="match status" value="1"/>
</dbReference>
<keyword evidence="1" id="KW-0812">Transmembrane</keyword>
<keyword evidence="3" id="KW-1185">Reference proteome</keyword>
<comment type="caution">
    <text evidence="2">The sequence shown here is derived from an EMBL/GenBank/DDBJ whole genome shotgun (WGS) entry which is preliminary data.</text>
</comment>
<sequence length="153" mass="16792">MIPACVVLVATVAVLVSVVRVRRSVVRAPRVPRLEVDHVPRRPASDKAVVRRGPAGIWARTRILQRMARERDDESGTYLHDPVTVADDEEGLDDRQSWILVATLAFAGLVAPAAVYLWPPSFLGFRNAYMAVAMVPALILAVVALWSVQATRS</sequence>
<reference evidence="2 3" key="1">
    <citation type="journal article" date="2019" name="Int. J. Syst. Evol. Microbiol.">
        <title>The Global Catalogue of Microorganisms (GCM) 10K type strain sequencing project: providing services to taxonomists for standard genome sequencing and annotation.</title>
        <authorList>
            <consortium name="The Broad Institute Genomics Platform"/>
            <consortium name="The Broad Institute Genome Sequencing Center for Infectious Disease"/>
            <person name="Wu L."/>
            <person name="Ma J."/>
        </authorList>
    </citation>
    <scope>NUCLEOTIDE SEQUENCE [LARGE SCALE GENOMIC DNA]</scope>
    <source>
        <strain evidence="2 3">JCM 16331</strain>
    </source>
</reference>
<keyword evidence="1" id="KW-0472">Membrane</keyword>
<proteinExistence type="predicted"/>
<name>A0A830G745_9EURY</name>